<dbReference type="InterPro" id="IPR036034">
    <property type="entry name" value="PDZ_sf"/>
</dbReference>
<reference evidence="3 4" key="1">
    <citation type="submission" date="2024-04" db="EMBL/GenBank/DDBJ databases">
        <authorList>
            <consortium name="Genoscope - CEA"/>
            <person name="William W."/>
        </authorList>
    </citation>
    <scope>NUCLEOTIDE SEQUENCE [LARGE SCALE GENOMIC DNA]</scope>
</reference>
<protein>
    <recommendedName>
        <fullName evidence="2">PDZ domain-containing protein</fullName>
    </recommendedName>
</protein>
<sequence length="393" mass="45287">GRCTFKRESVRLKRKRNTFQRIVKMSEDVPDKYRPRLCHVVKWPEFQGYGFNLHAEKGKAGQFIGKVDENSPAETAGLKEGDRIVEVNGINIGNENHQQVVTRIKSGGEETRLLVVDNETDNWYKDQKKVVRGDLPEVKFLTAERDHHHKSKGVQYSYFINCHYLCLYYNYSEEHISFTAAPTRPVSNGNSEEDNFHRPRLCHLKLWPHFQGYGFNLHAERDKPGQYIGLVDEDSPSSTAGLLVNDRIVEVNGVNVEKETHTDVIARIKAIPGETRLLVVDRETDKYYREKGITVSSSMPQTQHLTTPDASDSMVHKVSLFFFSLRFKEPEPEYTVATKEVKHKEPAAVSTGTEDPLNLSVAEMKERLKAKKKQDPRMNKISFEQKYKEFQRM</sequence>
<keyword evidence="1" id="KW-0677">Repeat</keyword>
<proteinExistence type="predicted"/>
<evidence type="ECO:0000259" key="2">
    <source>
        <dbReference type="PROSITE" id="PS50106"/>
    </source>
</evidence>
<organism evidence="3 4">
    <name type="scientific">Lymnaea stagnalis</name>
    <name type="common">Great pond snail</name>
    <name type="synonym">Helix stagnalis</name>
    <dbReference type="NCBI Taxonomy" id="6523"/>
    <lineage>
        <taxon>Eukaryota</taxon>
        <taxon>Metazoa</taxon>
        <taxon>Spiralia</taxon>
        <taxon>Lophotrochozoa</taxon>
        <taxon>Mollusca</taxon>
        <taxon>Gastropoda</taxon>
        <taxon>Heterobranchia</taxon>
        <taxon>Euthyneura</taxon>
        <taxon>Panpulmonata</taxon>
        <taxon>Hygrophila</taxon>
        <taxon>Lymnaeoidea</taxon>
        <taxon>Lymnaeidae</taxon>
        <taxon>Lymnaea</taxon>
    </lineage>
</organism>
<dbReference type="GO" id="GO:0016324">
    <property type="term" value="C:apical plasma membrane"/>
    <property type="evidence" value="ECO:0007669"/>
    <property type="project" value="TreeGrafter"/>
</dbReference>
<dbReference type="SUPFAM" id="SSF50156">
    <property type="entry name" value="PDZ domain-like"/>
    <property type="match status" value="2"/>
</dbReference>
<evidence type="ECO:0000256" key="1">
    <source>
        <dbReference type="ARBA" id="ARBA00022737"/>
    </source>
</evidence>
<dbReference type="GO" id="GO:0072659">
    <property type="term" value="P:protein localization to plasma membrane"/>
    <property type="evidence" value="ECO:0007669"/>
    <property type="project" value="TreeGrafter"/>
</dbReference>
<gene>
    <name evidence="3" type="ORF">GSLYS_00004554001</name>
</gene>
<feature type="non-terminal residue" evidence="3">
    <location>
        <position position="1"/>
    </location>
</feature>
<dbReference type="PANTHER" id="PTHR14191">
    <property type="entry name" value="PDZ DOMAIN CONTAINING PROTEIN"/>
    <property type="match status" value="1"/>
</dbReference>
<dbReference type="EMBL" id="CAXITT010000069">
    <property type="protein sequence ID" value="CAL1530421.1"/>
    <property type="molecule type" value="Genomic_DNA"/>
</dbReference>
<dbReference type="PROSITE" id="PS50106">
    <property type="entry name" value="PDZ"/>
    <property type="match status" value="2"/>
</dbReference>
<keyword evidence="4" id="KW-1185">Reference proteome</keyword>
<dbReference type="Proteomes" id="UP001497497">
    <property type="component" value="Unassembled WGS sequence"/>
</dbReference>
<evidence type="ECO:0000313" key="3">
    <source>
        <dbReference type="EMBL" id="CAL1530421.1"/>
    </source>
</evidence>
<dbReference type="Pfam" id="PF00595">
    <property type="entry name" value="PDZ"/>
    <property type="match status" value="2"/>
</dbReference>
<dbReference type="InterPro" id="IPR051067">
    <property type="entry name" value="NHER"/>
</dbReference>
<dbReference type="SMART" id="SM00228">
    <property type="entry name" value="PDZ"/>
    <property type="match status" value="2"/>
</dbReference>
<dbReference type="Gene3D" id="2.30.42.10">
    <property type="match status" value="2"/>
</dbReference>
<evidence type="ECO:0000313" key="4">
    <source>
        <dbReference type="Proteomes" id="UP001497497"/>
    </source>
</evidence>
<feature type="domain" description="PDZ" evidence="2">
    <location>
        <begin position="49"/>
        <end position="119"/>
    </location>
</feature>
<comment type="caution">
    <text evidence="3">The sequence shown here is derived from an EMBL/GenBank/DDBJ whole genome shotgun (WGS) entry which is preliminary data.</text>
</comment>
<dbReference type="PANTHER" id="PTHR14191:SF28">
    <property type="entry name" value="GH04176P-RELATED"/>
    <property type="match status" value="1"/>
</dbReference>
<feature type="domain" description="PDZ" evidence="2">
    <location>
        <begin position="203"/>
        <end position="283"/>
    </location>
</feature>
<dbReference type="AlphaFoldDB" id="A0AAV2HCD7"/>
<name>A0AAV2HCD7_LYMST</name>
<dbReference type="CDD" id="cd06768">
    <property type="entry name" value="PDZ_NHERF-like"/>
    <property type="match status" value="2"/>
</dbReference>
<dbReference type="InterPro" id="IPR001478">
    <property type="entry name" value="PDZ"/>
</dbReference>
<accession>A0AAV2HCD7</accession>
<dbReference type="GO" id="GO:0043495">
    <property type="term" value="F:protein-membrane adaptor activity"/>
    <property type="evidence" value="ECO:0007669"/>
    <property type="project" value="TreeGrafter"/>
</dbReference>